<dbReference type="PANTHER" id="PTHR45453">
    <property type="entry name" value="PHOSPHATE REGULON SENSOR PROTEIN PHOR"/>
    <property type="match status" value="1"/>
</dbReference>
<dbReference type="InterPro" id="IPR036890">
    <property type="entry name" value="HATPase_C_sf"/>
</dbReference>
<dbReference type="Gene3D" id="3.30.565.10">
    <property type="entry name" value="Histidine kinase-like ATPase, C-terminal domain"/>
    <property type="match status" value="1"/>
</dbReference>
<evidence type="ECO:0000256" key="4">
    <source>
        <dbReference type="ARBA" id="ARBA00022553"/>
    </source>
</evidence>
<comment type="caution">
    <text evidence="9">The sequence shown here is derived from an EMBL/GenBank/DDBJ whole genome shotgun (WGS) entry which is preliminary data.</text>
</comment>
<proteinExistence type="predicted"/>
<dbReference type="SMART" id="SM00388">
    <property type="entry name" value="HisKA"/>
    <property type="match status" value="1"/>
</dbReference>
<keyword evidence="5" id="KW-0808">Transferase</keyword>
<keyword evidence="4" id="KW-0597">Phosphoprotein</keyword>
<keyword evidence="7" id="KW-0902">Two-component regulatory system</keyword>
<evidence type="ECO:0000256" key="5">
    <source>
        <dbReference type="ARBA" id="ARBA00022679"/>
    </source>
</evidence>
<dbReference type="InterPro" id="IPR036097">
    <property type="entry name" value="HisK_dim/P_sf"/>
</dbReference>
<dbReference type="EMBL" id="JAMWYK010000005">
    <property type="protein sequence ID" value="MCO0832422.1"/>
    <property type="molecule type" value="Genomic_DNA"/>
</dbReference>
<dbReference type="GO" id="GO:0016301">
    <property type="term" value="F:kinase activity"/>
    <property type="evidence" value="ECO:0007669"/>
    <property type="project" value="UniProtKB-KW"/>
</dbReference>
<keyword evidence="10" id="KW-1185">Reference proteome</keyword>
<dbReference type="SMART" id="SM00387">
    <property type="entry name" value="HATPase_c"/>
    <property type="match status" value="1"/>
</dbReference>
<dbReference type="PROSITE" id="PS50109">
    <property type="entry name" value="HIS_KIN"/>
    <property type="match status" value="1"/>
</dbReference>
<dbReference type="InterPro" id="IPR003594">
    <property type="entry name" value="HATPase_dom"/>
</dbReference>
<dbReference type="PANTHER" id="PTHR45453:SF1">
    <property type="entry name" value="PHOSPHATE REGULON SENSOR PROTEIN PHOR"/>
    <property type="match status" value="1"/>
</dbReference>
<evidence type="ECO:0000259" key="8">
    <source>
        <dbReference type="PROSITE" id="PS50109"/>
    </source>
</evidence>
<dbReference type="Pfam" id="PF00512">
    <property type="entry name" value="HisKA"/>
    <property type="match status" value="1"/>
</dbReference>
<evidence type="ECO:0000256" key="7">
    <source>
        <dbReference type="ARBA" id="ARBA00023012"/>
    </source>
</evidence>
<dbReference type="InterPro" id="IPR005467">
    <property type="entry name" value="His_kinase_dom"/>
</dbReference>
<protein>
    <recommendedName>
        <fullName evidence="3">histidine kinase</fullName>
        <ecNumber evidence="3">2.7.13.3</ecNumber>
    </recommendedName>
</protein>
<comment type="subcellular location">
    <subcellularLocation>
        <location evidence="2">Membrane</location>
    </subcellularLocation>
</comment>
<dbReference type="SUPFAM" id="SSF55874">
    <property type="entry name" value="ATPase domain of HSP90 chaperone/DNA topoisomerase II/histidine kinase"/>
    <property type="match status" value="1"/>
</dbReference>
<organism evidence="9 10">
    <name type="scientific">Fructobacillus apis</name>
    <dbReference type="NCBI Taxonomy" id="2935017"/>
    <lineage>
        <taxon>Bacteria</taxon>
        <taxon>Bacillati</taxon>
        <taxon>Bacillota</taxon>
        <taxon>Bacilli</taxon>
        <taxon>Lactobacillales</taxon>
        <taxon>Lactobacillaceae</taxon>
        <taxon>Fructobacillus</taxon>
    </lineage>
</organism>
<dbReference type="Pfam" id="PF02518">
    <property type="entry name" value="HATPase_c"/>
    <property type="match status" value="1"/>
</dbReference>
<dbReference type="InterPro" id="IPR004358">
    <property type="entry name" value="Sig_transdc_His_kin-like_C"/>
</dbReference>
<accession>A0ABT0ZR11</accession>
<dbReference type="InterPro" id="IPR050351">
    <property type="entry name" value="BphY/WalK/GraS-like"/>
</dbReference>
<feature type="domain" description="Histidine kinase" evidence="8">
    <location>
        <begin position="28"/>
        <end position="253"/>
    </location>
</feature>
<dbReference type="PRINTS" id="PR00344">
    <property type="entry name" value="BCTRLSENSOR"/>
</dbReference>
<comment type="catalytic activity">
    <reaction evidence="1">
        <text>ATP + protein L-histidine = ADP + protein N-phospho-L-histidine.</text>
        <dbReference type="EC" id="2.7.13.3"/>
    </reaction>
</comment>
<dbReference type="EC" id="2.7.13.3" evidence="3"/>
<evidence type="ECO:0000256" key="6">
    <source>
        <dbReference type="ARBA" id="ARBA00022777"/>
    </source>
</evidence>
<keyword evidence="6 9" id="KW-0418">Kinase</keyword>
<evidence type="ECO:0000256" key="1">
    <source>
        <dbReference type="ARBA" id="ARBA00000085"/>
    </source>
</evidence>
<dbReference type="CDD" id="cd00082">
    <property type="entry name" value="HisKA"/>
    <property type="match status" value="1"/>
</dbReference>
<sequence>MINALILILRDVTIQLKTEEERKAFVSNVSHELRTPLTTVTSYVEALVDGAKENPEVMNDFLSVIQNETGRMSRMVSDLLELSRMDQGTMEVKTELVNLNSLMNFVLDRFDMILSNDNNELNTKPLKIERQIPEDEYWVDVDHDKIMQVLDNLLNNAMKYSPDGGTITVTLQKNGENVQVAISDQGLGIPKKDQARVFDRFFRVDKSRSRAMGGTGLGLAISKEVIETFGGKIWVESKEGVGSTFKLELAFVDDELLQSGKRWDDD</sequence>
<name>A0ABT0ZR11_9LACO</name>
<reference evidence="9 10" key="1">
    <citation type="submission" date="2022-06" db="EMBL/GenBank/DDBJ databases">
        <title>Fructobacillus taiwanensis sp. nov., isolated from the honeybee.</title>
        <authorList>
            <person name="Chen Y.-S."/>
            <person name="Wang L.-T."/>
            <person name="Lee Y.-S."/>
            <person name="Chang Y.-C."/>
            <person name="Wu H.-C."/>
            <person name="Liao C.-Y."/>
            <person name="Chen W.-H."/>
            <person name="Deng J.-N."/>
            <person name="Wang Y.-H."/>
        </authorList>
    </citation>
    <scope>NUCLEOTIDE SEQUENCE [LARGE SCALE GENOMIC DNA]</scope>
    <source>
        <strain evidence="9 10">W13</strain>
    </source>
</reference>
<dbReference type="SUPFAM" id="SSF47384">
    <property type="entry name" value="Homodimeric domain of signal transducing histidine kinase"/>
    <property type="match status" value="1"/>
</dbReference>
<dbReference type="RefSeq" id="WP_252443570.1">
    <property type="nucleotide sequence ID" value="NZ_JAMWYK010000005.1"/>
</dbReference>
<evidence type="ECO:0000313" key="9">
    <source>
        <dbReference type="EMBL" id="MCO0832422.1"/>
    </source>
</evidence>
<evidence type="ECO:0000313" key="10">
    <source>
        <dbReference type="Proteomes" id="UP001523234"/>
    </source>
</evidence>
<dbReference type="InterPro" id="IPR003661">
    <property type="entry name" value="HisK_dim/P_dom"/>
</dbReference>
<evidence type="ECO:0000256" key="3">
    <source>
        <dbReference type="ARBA" id="ARBA00012438"/>
    </source>
</evidence>
<evidence type="ECO:0000256" key="2">
    <source>
        <dbReference type="ARBA" id="ARBA00004370"/>
    </source>
</evidence>
<dbReference type="Proteomes" id="UP001523234">
    <property type="component" value="Unassembled WGS sequence"/>
</dbReference>
<gene>
    <name evidence="9" type="ORF">NFX39_04925</name>
</gene>
<dbReference type="Gene3D" id="1.10.287.130">
    <property type="match status" value="1"/>
</dbReference>